<sequence>MKKTLVALAALAATSAFAQSSVTISGNADVGYINKSAFGGDGKLFGKSSGVADGLNSPNRIILEVKEDLGGGLTARFFNEHGISPTNTQDWASRTANGAPQYVSGGKTATADDQIPSSGAQSTGTNRNTFVALGGGFGEIRAGYMVSSLYNTSAQSGYFLGVEQYGALLKDHGMAEAGGSRANGLQYTSPKYGMFTGTVQKQYGAERTFTSEVATSPVLDNKAERTALRADMDAGALKATYVRTDYTAHKSPQVIAAAAGASNIFGVTSAAVTSATVTDIKTKHDHLSAIYTYGPVAATYQYNKASLTEAVTAANSRELKSNQYGIQYTMGAASVYAITGKGTVDSPTARVNDIKNTQYGVRYNLSKRTLVYAMTGTSKDSVPTAADKMSKGTMNGIGMMHQF</sequence>
<feature type="domain" description="Porin" evidence="3">
    <location>
        <begin position="7"/>
        <end position="380"/>
    </location>
</feature>
<dbReference type="EMBL" id="NESP01000001">
    <property type="protein sequence ID" value="PUE59704.1"/>
    <property type="molecule type" value="Genomic_DNA"/>
</dbReference>
<dbReference type="GO" id="GO:0016020">
    <property type="term" value="C:membrane"/>
    <property type="evidence" value="ECO:0007669"/>
    <property type="project" value="InterPro"/>
</dbReference>
<accession>A0A315EUK2</accession>
<gene>
    <name evidence="4" type="ORF">B9Z44_09015</name>
</gene>
<feature type="compositionally biased region" description="Polar residues" evidence="1">
    <location>
        <begin position="86"/>
        <end position="98"/>
    </location>
</feature>
<feature type="compositionally biased region" description="Polar residues" evidence="1">
    <location>
        <begin position="115"/>
        <end position="126"/>
    </location>
</feature>
<dbReference type="SUPFAM" id="SSF56935">
    <property type="entry name" value="Porins"/>
    <property type="match status" value="1"/>
</dbReference>
<comment type="caution">
    <text evidence="4">The sequence shown here is derived from an EMBL/GenBank/DDBJ whole genome shotgun (WGS) entry which is preliminary data.</text>
</comment>
<dbReference type="GO" id="GO:0015288">
    <property type="term" value="F:porin activity"/>
    <property type="evidence" value="ECO:0007669"/>
    <property type="project" value="InterPro"/>
</dbReference>
<protein>
    <recommendedName>
        <fullName evidence="3">Porin domain-containing protein</fullName>
    </recommendedName>
</protein>
<dbReference type="Pfam" id="PF13609">
    <property type="entry name" value="Porin_4"/>
    <property type="match status" value="1"/>
</dbReference>
<evidence type="ECO:0000313" key="5">
    <source>
        <dbReference type="Proteomes" id="UP000251341"/>
    </source>
</evidence>
<evidence type="ECO:0000313" key="4">
    <source>
        <dbReference type="EMBL" id="PUE59704.1"/>
    </source>
</evidence>
<feature type="signal peptide" evidence="2">
    <location>
        <begin position="1"/>
        <end position="18"/>
    </location>
</feature>
<dbReference type="CDD" id="cd00342">
    <property type="entry name" value="gram_neg_porins"/>
    <property type="match status" value="1"/>
</dbReference>
<dbReference type="InterPro" id="IPR023614">
    <property type="entry name" value="Porin_dom_sf"/>
</dbReference>
<dbReference type="Gene3D" id="2.40.160.10">
    <property type="entry name" value="Porin"/>
    <property type="match status" value="1"/>
</dbReference>
<organism evidence="4 5">
    <name type="scientific">Limnohabitans curvus</name>
    <dbReference type="NCBI Taxonomy" id="323423"/>
    <lineage>
        <taxon>Bacteria</taxon>
        <taxon>Pseudomonadati</taxon>
        <taxon>Pseudomonadota</taxon>
        <taxon>Betaproteobacteria</taxon>
        <taxon>Burkholderiales</taxon>
        <taxon>Comamonadaceae</taxon>
        <taxon>Limnohabitans</taxon>
    </lineage>
</organism>
<reference evidence="4 5" key="1">
    <citation type="submission" date="2017-04" db="EMBL/GenBank/DDBJ databases">
        <title>Unexpected and diverse lifestyles within the genus Limnohabitans.</title>
        <authorList>
            <person name="Kasalicky V."/>
            <person name="Mehrshad M."/>
            <person name="Andrei S.-A."/>
            <person name="Salcher M."/>
            <person name="Kratochvilova H."/>
            <person name="Simek K."/>
            <person name="Ghai R."/>
        </authorList>
    </citation>
    <scope>NUCLEOTIDE SEQUENCE [LARGE SCALE GENOMIC DNA]</scope>
    <source>
        <strain evidence="4 5">MWH-C5</strain>
    </source>
</reference>
<dbReference type="RefSeq" id="WP_108402243.1">
    <property type="nucleotide sequence ID" value="NZ_NESP01000001.1"/>
</dbReference>
<name>A0A315EUK2_9BURK</name>
<feature type="region of interest" description="Disordered" evidence="1">
    <location>
        <begin position="86"/>
        <end position="126"/>
    </location>
</feature>
<dbReference type="AlphaFoldDB" id="A0A315EUK2"/>
<keyword evidence="5" id="KW-1185">Reference proteome</keyword>
<evidence type="ECO:0000259" key="3">
    <source>
        <dbReference type="Pfam" id="PF13609"/>
    </source>
</evidence>
<proteinExistence type="predicted"/>
<evidence type="ECO:0000256" key="2">
    <source>
        <dbReference type="SAM" id="SignalP"/>
    </source>
</evidence>
<evidence type="ECO:0000256" key="1">
    <source>
        <dbReference type="SAM" id="MobiDB-lite"/>
    </source>
</evidence>
<dbReference type="Proteomes" id="UP000251341">
    <property type="component" value="Unassembled WGS sequence"/>
</dbReference>
<dbReference type="InterPro" id="IPR033900">
    <property type="entry name" value="Gram_neg_porin_domain"/>
</dbReference>
<feature type="chain" id="PRO_5016315401" description="Porin domain-containing protein" evidence="2">
    <location>
        <begin position="19"/>
        <end position="403"/>
    </location>
</feature>
<keyword evidence="2" id="KW-0732">Signal</keyword>